<dbReference type="InterPro" id="IPR036388">
    <property type="entry name" value="WH-like_DNA-bd_sf"/>
</dbReference>
<organism evidence="3 5">
    <name type="scientific">Chromohalobacter canadensis</name>
    <dbReference type="NCBI Taxonomy" id="141389"/>
    <lineage>
        <taxon>Bacteria</taxon>
        <taxon>Pseudomonadati</taxon>
        <taxon>Pseudomonadota</taxon>
        <taxon>Gammaproteobacteria</taxon>
        <taxon>Oceanospirillales</taxon>
        <taxon>Halomonadaceae</taxon>
        <taxon>Chromohalobacter</taxon>
    </lineage>
</organism>
<evidence type="ECO:0000259" key="2">
    <source>
        <dbReference type="Pfam" id="PF13518"/>
    </source>
</evidence>
<feature type="non-terminal residue" evidence="3">
    <location>
        <position position="100"/>
    </location>
</feature>
<dbReference type="Gene3D" id="1.10.10.10">
    <property type="entry name" value="Winged helix-like DNA-binding domain superfamily/Winged helix DNA-binding domain"/>
    <property type="match status" value="1"/>
</dbReference>
<dbReference type="PANTHER" id="PTHR33795">
    <property type="entry name" value="INSERTION ELEMENT IS150 PROTEIN INSJ"/>
    <property type="match status" value="1"/>
</dbReference>
<dbReference type="Proteomes" id="UP000219023">
    <property type="component" value="Unassembled WGS sequence"/>
</dbReference>
<dbReference type="AlphaFoldDB" id="A0A285VI19"/>
<proteinExistence type="inferred from homology"/>
<dbReference type="EMBL" id="OBQJ01000017">
    <property type="protein sequence ID" value="SOC58311.1"/>
    <property type="molecule type" value="Genomic_DNA"/>
</dbReference>
<accession>A0A285VI19</accession>
<evidence type="ECO:0000313" key="5">
    <source>
        <dbReference type="Proteomes" id="UP000219023"/>
    </source>
</evidence>
<dbReference type="SUPFAM" id="SSF48295">
    <property type="entry name" value="TrpR-like"/>
    <property type="match status" value="2"/>
</dbReference>
<feature type="domain" description="Insertion element IS150 protein InsJ-like helix-turn-helix" evidence="2">
    <location>
        <begin position="9"/>
        <end position="58"/>
    </location>
</feature>
<reference evidence="3 5" key="1">
    <citation type="submission" date="2017-08" db="EMBL/GenBank/DDBJ databases">
        <authorList>
            <person name="de Groot N.N."/>
        </authorList>
    </citation>
    <scope>NUCLEOTIDE SEQUENCE [LARGE SCALE GENOMIC DNA]</scope>
    <source>
        <strain evidence="3 5">USBA 855</strain>
    </source>
</reference>
<sequence>MRNQYSDQFKLQVVQQYLNGDVGLEAAAHQFGLDYSMFRRWVEQYRQHGPSGLRQTRRHYSPAFKREVLERRWRDGLSIRQTEILFDIRAAGAIGRWERQ</sequence>
<dbReference type="InterPro" id="IPR052057">
    <property type="entry name" value="IS150/IS1296_orfA-like"/>
</dbReference>
<dbReference type="InterPro" id="IPR010921">
    <property type="entry name" value="Trp_repressor/repl_initiator"/>
</dbReference>
<dbReference type="EMBL" id="OBQJ01000002">
    <property type="protein sequence ID" value="SOC53725.1"/>
    <property type="molecule type" value="Genomic_DNA"/>
</dbReference>
<comment type="similarity">
    <text evidence="1">Belongs to the IS150/IS1296 orfA family.</text>
</comment>
<dbReference type="PANTHER" id="PTHR33795:SF1">
    <property type="entry name" value="INSERTION ELEMENT IS150 PROTEIN INSJ"/>
    <property type="match status" value="1"/>
</dbReference>
<protein>
    <submittedName>
        <fullName evidence="3">Transposase</fullName>
    </submittedName>
</protein>
<gene>
    <name evidence="3" type="ORF">SAMN05421509_102487</name>
    <name evidence="4" type="ORF">SAMN05421509_11713</name>
</gene>
<evidence type="ECO:0000256" key="1">
    <source>
        <dbReference type="ARBA" id="ARBA00038232"/>
    </source>
</evidence>
<name>A0A285VI19_9GAMM</name>
<dbReference type="RefSeq" id="WP_143748603.1">
    <property type="nucleotide sequence ID" value="NZ_OBQJ01000002.1"/>
</dbReference>
<dbReference type="Pfam" id="PF13518">
    <property type="entry name" value="HTH_28"/>
    <property type="match status" value="1"/>
</dbReference>
<dbReference type="GO" id="GO:0043565">
    <property type="term" value="F:sequence-specific DNA binding"/>
    <property type="evidence" value="ECO:0007669"/>
    <property type="project" value="InterPro"/>
</dbReference>
<dbReference type="OrthoDB" id="9813126at2"/>
<evidence type="ECO:0000313" key="4">
    <source>
        <dbReference type="EMBL" id="SOC58311.1"/>
    </source>
</evidence>
<evidence type="ECO:0000313" key="3">
    <source>
        <dbReference type="EMBL" id="SOC53725.1"/>
    </source>
</evidence>
<dbReference type="InterPro" id="IPR055247">
    <property type="entry name" value="InsJ-like_HTH"/>
</dbReference>